<name>D1Q0B9_9BACT</name>
<gene>
    <name evidence="3" type="ORF">HMPREF0645_2654</name>
</gene>
<dbReference type="AlphaFoldDB" id="D1Q0B9"/>
<organism evidence="3 4">
    <name type="scientific">Hallella bergensis DSM 17361</name>
    <dbReference type="NCBI Taxonomy" id="585502"/>
    <lineage>
        <taxon>Bacteria</taxon>
        <taxon>Pseudomonadati</taxon>
        <taxon>Bacteroidota</taxon>
        <taxon>Bacteroidia</taxon>
        <taxon>Bacteroidales</taxon>
        <taxon>Prevotellaceae</taxon>
        <taxon>Hallella</taxon>
    </lineage>
</organism>
<protein>
    <submittedName>
        <fullName evidence="3">KilA-N domain protein</fullName>
    </submittedName>
</protein>
<dbReference type="HOGENOM" id="CLU_1033886_0_0_10"/>
<comment type="caution">
    <text evidence="3">The sequence shown here is derived from an EMBL/GenBank/DDBJ whole genome shotgun (WGS) entry which is preliminary data.</text>
</comment>
<dbReference type="eggNOG" id="COG3645">
    <property type="taxonomic scope" value="Bacteria"/>
</dbReference>
<evidence type="ECO:0000256" key="1">
    <source>
        <dbReference type="SAM" id="Coils"/>
    </source>
</evidence>
<dbReference type="GO" id="GO:0003677">
    <property type="term" value="F:DNA binding"/>
    <property type="evidence" value="ECO:0007669"/>
    <property type="project" value="InterPro"/>
</dbReference>
<accession>D1Q0B9</accession>
<dbReference type="InterPro" id="IPR005039">
    <property type="entry name" value="Ant_C"/>
</dbReference>
<evidence type="ECO:0000313" key="4">
    <source>
        <dbReference type="Proteomes" id="UP000003160"/>
    </source>
</evidence>
<evidence type="ECO:0000259" key="2">
    <source>
        <dbReference type="PROSITE" id="PS51301"/>
    </source>
</evidence>
<dbReference type="Pfam" id="PF03374">
    <property type="entry name" value="ANT"/>
    <property type="match status" value="1"/>
</dbReference>
<dbReference type="InterPro" id="IPR036887">
    <property type="entry name" value="HTH_APSES_sf"/>
</dbReference>
<proteinExistence type="predicted"/>
<dbReference type="Proteomes" id="UP000003160">
    <property type="component" value="Unassembled WGS sequence"/>
</dbReference>
<sequence length="269" mass="30408">MNTPIVYDYKGSKISFANGKNVMVNATEMAKSFDKRPAKWLELPSTKEFLSTLTDVRKSDFALIQTEKGGINGGGGTWMHEDVALEFARWLSPAFAIWCNDRIKELLKYGMTATQPTLDEMLDNPGLVIRMATQLKQERAEKARLEAESKQKDNQIKKLQPKAAFAEKAFDMKDKVDVGMAAKILNLGFGRNTLFKNLRETGVFFASKNEPKQRFVDAKYFEMTEHPIYDNNGELIKVVAKVLVTQKGLAYINHLFGGRMTEPQLVTIK</sequence>
<reference evidence="3 4" key="1">
    <citation type="submission" date="2009-10" db="EMBL/GenBank/DDBJ databases">
        <authorList>
            <person name="Qin X."/>
            <person name="Bachman B."/>
            <person name="Battles P."/>
            <person name="Bell A."/>
            <person name="Bess C."/>
            <person name="Bickham C."/>
            <person name="Chaboub L."/>
            <person name="Chen D."/>
            <person name="Coyle M."/>
            <person name="Deiros D.R."/>
            <person name="Dinh H."/>
            <person name="Forbes L."/>
            <person name="Fowler G."/>
            <person name="Francisco L."/>
            <person name="Fu Q."/>
            <person name="Gubbala S."/>
            <person name="Hale W."/>
            <person name="Han Y."/>
            <person name="Hemphill L."/>
            <person name="Highlander S.K."/>
            <person name="Hirani K."/>
            <person name="Hogues M."/>
            <person name="Jackson L."/>
            <person name="Jakkamsetti A."/>
            <person name="Javaid M."/>
            <person name="Jiang H."/>
            <person name="Korchina V."/>
            <person name="Kovar C."/>
            <person name="Lara F."/>
            <person name="Lee S."/>
            <person name="Mata R."/>
            <person name="Mathew T."/>
            <person name="Moen C."/>
            <person name="Morales K."/>
            <person name="Munidasa M."/>
            <person name="Nazareth L."/>
            <person name="Ngo R."/>
            <person name="Nguyen L."/>
            <person name="Okwuonu G."/>
            <person name="Ongeri F."/>
            <person name="Patil S."/>
            <person name="Petrosino J."/>
            <person name="Pham C."/>
            <person name="Pham P."/>
            <person name="Pu L.-L."/>
            <person name="Puazo M."/>
            <person name="Raj R."/>
            <person name="Reid J."/>
            <person name="Rouhana J."/>
            <person name="Saada N."/>
            <person name="Shang Y."/>
            <person name="Simmons D."/>
            <person name="Thornton R."/>
            <person name="Warren J."/>
            <person name="Weissenberger G."/>
            <person name="Zhang J."/>
            <person name="Zhang L."/>
            <person name="Zhou C."/>
            <person name="Zhu D."/>
            <person name="Muzny D."/>
            <person name="Worley K."/>
            <person name="Gibbs R."/>
        </authorList>
    </citation>
    <scope>NUCLEOTIDE SEQUENCE [LARGE SCALE GENOMIC DNA]</scope>
    <source>
        <strain evidence="3 4">DSM 17361</strain>
    </source>
</reference>
<keyword evidence="1" id="KW-0175">Coiled coil</keyword>
<dbReference type="SUPFAM" id="SSF54616">
    <property type="entry name" value="DNA-binding domain of Mlu1-box binding protein MBP1"/>
    <property type="match status" value="1"/>
</dbReference>
<dbReference type="RefSeq" id="WP_007175049.1">
    <property type="nucleotide sequence ID" value="NZ_GG704783.1"/>
</dbReference>
<dbReference type="Pfam" id="PF04383">
    <property type="entry name" value="KilA-N"/>
    <property type="match status" value="1"/>
</dbReference>
<keyword evidence="4" id="KW-1185">Reference proteome</keyword>
<dbReference type="InterPro" id="IPR018004">
    <property type="entry name" value="KilA/APSES_HTH"/>
</dbReference>
<dbReference type="OrthoDB" id="1078540at2"/>
<feature type="domain" description="KilA-N" evidence="2">
    <location>
        <begin position="3"/>
        <end position="106"/>
    </location>
</feature>
<dbReference type="InterPro" id="IPR017880">
    <property type="entry name" value="KilA_N"/>
</dbReference>
<dbReference type="EMBL" id="ACKS01000108">
    <property type="protein sequence ID" value="EFA42904.1"/>
    <property type="molecule type" value="Genomic_DNA"/>
</dbReference>
<dbReference type="SMART" id="SM01252">
    <property type="entry name" value="KilA-N"/>
    <property type="match status" value="1"/>
</dbReference>
<feature type="coiled-coil region" evidence="1">
    <location>
        <begin position="128"/>
        <end position="155"/>
    </location>
</feature>
<dbReference type="PROSITE" id="PS51301">
    <property type="entry name" value="KILA_N"/>
    <property type="match status" value="1"/>
</dbReference>
<evidence type="ECO:0000313" key="3">
    <source>
        <dbReference type="EMBL" id="EFA42904.1"/>
    </source>
</evidence>